<dbReference type="RefSeq" id="WP_227208771.1">
    <property type="nucleotide sequence ID" value="NZ_JAJCLO010000014.1"/>
</dbReference>
<feature type="domain" description="N-acetyltransferase" evidence="1">
    <location>
        <begin position="23"/>
        <end position="169"/>
    </location>
</feature>
<dbReference type="Pfam" id="PF00583">
    <property type="entry name" value="Acetyltransf_1"/>
    <property type="match status" value="1"/>
</dbReference>
<keyword evidence="3" id="KW-1185">Reference proteome</keyword>
<accession>A0ABT5UWA8</accession>
<evidence type="ECO:0000313" key="3">
    <source>
        <dbReference type="Proteomes" id="UP001215087"/>
    </source>
</evidence>
<dbReference type="Gene3D" id="3.40.630.30">
    <property type="match status" value="1"/>
</dbReference>
<sequence length="169" mass="20058">MRIFLRMVNNREVSRFLPDMFSILLQNMLVITNEEGFDNQATYFQWEKYTIDSMEAGKRKTIIIIGEKRVVGFFMFSLLEHTLLIEEFELEKDYQGKTPIFRVLPRYLAEIIPKGIKRVVAYTNINNHRAQRIMEKLKMKPRDRAGSNICYEGNYDEIFHCFQLSGKCL</sequence>
<dbReference type="PROSITE" id="PS51186">
    <property type="entry name" value="GNAT"/>
    <property type="match status" value="1"/>
</dbReference>
<name>A0ABT5UWA8_EUBLI</name>
<proteinExistence type="predicted"/>
<dbReference type="Proteomes" id="UP001215087">
    <property type="component" value="Unassembled WGS sequence"/>
</dbReference>
<organism evidence="2 3">
    <name type="scientific">Eubacterium limosum</name>
    <dbReference type="NCBI Taxonomy" id="1736"/>
    <lineage>
        <taxon>Bacteria</taxon>
        <taxon>Bacillati</taxon>
        <taxon>Bacillota</taxon>
        <taxon>Clostridia</taxon>
        <taxon>Eubacteriales</taxon>
        <taxon>Eubacteriaceae</taxon>
        <taxon>Eubacterium</taxon>
    </lineage>
</organism>
<dbReference type="EMBL" id="JAQSVD010000013">
    <property type="protein sequence ID" value="MDE1472250.1"/>
    <property type="molecule type" value="Genomic_DNA"/>
</dbReference>
<dbReference type="InterPro" id="IPR000182">
    <property type="entry name" value="GNAT_dom"/>
</dbReference>
<reference evidence="2 3" key="1">
    <citation type="submission" date="2023-02" db="EMBL/GenBank/DDBJ databases">
        <title>Comparative genome analysis of Eubacterium limosum species.</title>
        <authorList>
            <person name="Bak J.E."/>
        </authorList>
    </citation>
    <scope>NUCLEOTIDE SEQUENCE [LARGE SCALE GENOMIC DNA]</scope>
    <source>
        <strain evidence="2 3">KGMB01548</strain>
    </source>
</reference>
<comment type="caution">
    <text evidence="2">The sequence shown here is derived from an EMBL/GenBank/DDBJ whole genome shotgun (WGS) entry which is preliminary data.</text>
</comment>
<gene>
    <name evidence="2" type="ORF">PTZ04_18500</name>
</gene>
<evidence type="ECO:0000259" key="1">
    <source>
        <dbReference type="PROSITE" id="PS51186"/>
    </source>
</evidence>
<dbReference type="SUPFAM" id="SSF55729">
    <property type="entry name" value="Acyl-CoA N-acyltransferases (Nat)"/>
    <property type="match status" value="1"/>
</dbReference>
<evidence type="ECO:0000313" key="2">
    <source>
        <dbReference type="EMBL" id="MDE1472250.1"/>
    </source>
</evidence>
<dbReference type="InterPro" id="IPR016181">
    <property type="entry name" value="Acyl_CoA_acyltransferase"/>
</dbReference>
<protein>
    <submittedName>
        <fullName evidence="2">GNAT family protein</fullName>
    </submittedName>
</protein>